<name>A0A2P2R358_RHIMU</name>
<dbReference type="EMBL" id="GGEC01093191">
    <property type="protein sequence ID" value="MBX73675.1"/>
    <property type="molecule type" value="Transcribed_RNA"/>
</dbReference>
<accession>A0A2P2R358</accession>
<evidence type="ECO:0000313" key="1">
    <source>
        <dbReference type="EMBL" id="MBX73675.1"/>
    </source>
</evidence>
<dbReference type="AlphaFoldDB" id="A0A2P2R358"/>
<organism evidence="1">
    <name type="scientific">Rhizophora mucronata</name>
    <name type="common">Asiatic mangrove</name>
    <dbReference type="NCBI Taxonomy" id="61149"/>
    <lineage>
        <taxon>Eukaryota</taxon>
        <taxon>Viridiplantae</taxon>
        <taxon>Streptophyta</taxon>
        <taxon>Embryophyta</taxon>
        <taxon>Tracheophyta</taxon>
        <taxon>Spermatophyta</taxon>
        <taxon>Magnoliopsida</taxon>
        <taxon>eudicotyledons</taxon>
        <taxon>Gunneridae</taxon>
        <taxon>Pentapetalae</taxon>
        <taxon>rosids</taxon>
        <taxon>fabids</taxon>
        <taxon>Malpighiales</taxon>
        <taxon>Rhizophoraceae</taxon>
        <taxon>Rhizophora</taxon>
    </lineage>
</organism>
<protein>
    <submittedName>
        <fullName evidence="1">Uncharacterized protein</fullName>
    </submittedName>
</protein>
<sequence>MEALEFLVNCQNSLWGHIDVKIYNSMLWLNTLSRNHSS</sequence>
<proteinExistence type="predicted"/>
<reference evidence="1" key="1">
    <citation type="submission" date="2018-02" db="EMBL/GenBank/DDBJ databases">
        <title>Rhizophora mucronata_Transcriptome.</title>
        <authorList>
            <person name="Meera S.P."/>
            <person name="Sreeshan A."/>
            <person name="Augustine A."/>
        </authorList>
    </citation>
    <scope>NUCLEOTIDE SEQUENCE</scope>
    <source>
        <tissue evidence="1">Leaf</tissue>
    </source>
</reference>